<evidence type="ECO:0000256" key="2">
    <source>
        <dbReference type="SAM" id="MobiDB-lite"/>
    </source>
</evidence>
<gene>
    <name evidence="4" type="ORF">JGS22_011750</name>
</gene>
<dbReference type="SUPFAM" id="SSF69318">
    <property type="entry name" value="Integrin alpha N-terminal domain"/>
    <property type="match status" value="2"/>
</dbReference>
<feature type="chain" id="PRO_5037096019" evidence="3">
    <location>
        <begin position="31"/>
        <end position="518"/>
    </location>
</feature>
<evidence type="ECO:0000256" key="3">
    <source>
        <dbReference type="SAM" id="SignalP"/>
    </source>
</evidence>
<dbReference type="PANTHER" id="PTHR46580">
    <property type="entry name" value="SENSOR KINASE-RELATED"/>
    <property type="match status" value="1"/>
</dbReference>
<proteinExistence type="predicted"/>
<evidence type="ECO:0000313" key="4">
    <source>
        <dbReference type="EMBL" id="MBU7598270.1"/>
    </source>
</evidence>
<keyword evidence="5" id="KW-1185">Reference proteome</keyword>
<comment type="caution">
    <text evidence="4">The sequence shown here is derived from an EMBL/GenBank/DDBJ whole genome shotgun (WGS) entry which is preliminary data.</text>
</comment>
<feature type="region of interest" description="Disordered" evidence="2">
    <location>
        <begin position="30"/>
        <end position="79"/>
    </location>
</feature>
<feature type="region of interest" description="Disordered" evidence="2">
    <location>
        <begin position="339"/>
        <end position="387"/>
    </location>
</feature>
<dbReference type="Proteomes" id="UP000694501">
    <property type="component" value="Unassembled WGS sequence"/>
</dbReference>
<dbReference type="InterPro" id="IPR028994">
    <property type="entry name" value="Integrin_alpha_N"/>
</dbReference>
<protein>
    <submittedName>
        <fullName evidence="4">VCBS repeat-containing protein</fullName>
    </submittedName>
</protein>
<dbReference type="PANTHER" id="PTHR46580:SF2">
    <property type="entry name" value="MAM DOMAIN-CONTAINING PROTEIN"/>
    <property type="match status" value="1"/>
</dbReference>
<dbReference type="InterPro" id="IPR013517">
    <property type="entry name" value="FG-GAP"/>
</dbReference>
<dbReference type="Gene3D" id="2.130.10.130">
    <property type="entry name" value="Integrin alpha, N-terminal"/>
    <property type="match status" value="3"/>
</dbReference>
<evidence type="ECO:0000256" key="1">
    <source>
        <dbReference type="ARBA" id="ARBA00022729"/>
    </source>
</evidence>
<name>A0A949JQA7_9ACTN</name>
<organism evidence="4 5">
    <name type="scientific">Streptomyces tardus</name>
    <dbReference type="NCBI Taxonomy" id="2780544"/>
    <lineage>
        <taxon>Bacteria</taxon>
        <taxon>Bacillati</taxon>
        <taxon>Actinomycetota</taxon>
        <taxon>Actinomycetes</taxon>
        <taxon>Kitasatosporales</taxon>
        <taxon>Streptomycetaceae</taxon>
        <taxon>Streptomyces</taxon>
    </lineage>
</organism>
<sequence length="518" mass="55063">MTLHRPRPRRRPLAVVAACAAFGVLGPACSGGGSEEAPVPGASDVPSTLDKDALSTERPRKPKGGRAARSDFDGDGYPDAVVQLKGGPVAGLERAYGPLAVLYGGEDGLRPDGKPLVAGEGRKDDRGFLTEGYALPIVGSAGPDLGQDVQHHARDFDGDGYTDLVAERHLEPGSEDGKHPHHIVLLRGGPDGLSDEAVRLRAPGNEEGAFLELGAVGDFNGDRHPDLLVVREQRTGAKPNAQILYGPFDSSGKIATFQSLGTGDLRTDRSPGKPLTADFDRDGRTDLLMVSDYDEEYEGEAPRTPVRYFRGTPEGPVHDAELTGSLTSRVATDHGSEVRAGMDLDDDGYPDILPPGQGEKTDRRYLRGGPEGIRAGTEPLTTGEDVGSPLLEADVTGDGDAELVSRIPHGEHRNRGAIQVAAKQSGPRLRPIQAVHMDTPGVPGEVFAGGGFGKRDRFAEGLHVLDADQDGHADVLASEGFGGPKQRFGGLWFFRGGPDGLRTDDVRRFRLPELGHRR</sequence>
<feature type="signal peptide" evidence="3">
    <location>
        <begin position="1"/>
        <end position="30"/>
    </location>
</feature>
<reference evidence="4" key="1">
    <citation type="submission" date="2021-06" db="EMBL/GenBank/DDBJ databases">
        <title>Sequencing of actinobacteria type strains.</title>
        <authorList>
            <person name="Nguyen G.-S."/>
            <person name="Wentzel A."/>
        </authorList>
    </citation>
    <scope>NUCLEOTIDE SEQUENCE</scope>
    <source>
        <strain evidence="4">P38-E01</strain>
    </source>
</reference>
<dbReference type="Pfam" id="PF13517">
    <property type="entry name" value="FG-GAP_3"/>
    <property type="match status" value="1"/>
</dbReference>
<keyword evidence="1 3" id="KW-0732">Signal</keyword>
<feature type="compositionally biased region" description="Basic and acidic residues" evidence="2">
    <location>
        <begin position="49"/>
        <end position="59"/>
    </location>
</feature>
<accession>A0A949JQA7</accession>
<dbReference type="RefSeq" id="WP_211041257.1">
    <property type="nucleotide sequence ID" value="NZ_JAELVF020000001.1"/>
</dbReference>
<evidence type="ECO:0000313" key="5">
    <source>
        <dbReference type="Proteomes" id="UP000694501"/>
    </source>
</evidence>
<dbReference type="EMBL" id="JAELVF020000001">
    <property type="protein sequence ID" value="MBU7598270.1"/>
    <property type="molecule type" value="Genomic_DNA"/>
</dbReference>
<dbReference type="AlphaFoldDB" id="A0A949JQA7"/>